<dbReference type="EMBL" id="RDQH01000339">
    <property type="protein sequence ID" value="RXH79515.1"/>
    <property type="molecule type" value="Genomic_DNA"/>
</dbReference>
<gene>
    <name evidence="2" type="ORF">DVH24_040662</name>
</gene>
<sequence>MAIPSPSLTVCTVLNESKRIVNAHSCHFLALSVLFLLPLAFSSTVYPTIQNLLADRVPDNSKIFLEISTFDPHQHQPIIPAKTLLIALAFSLFAVVFSLCALGSITYSVFHGFYGRPVKLVSAVKSVVSSFFPLLGTAFISQVLVLLVFVLFGLFVFLVVRGAELMGFELEYSSPYFIGFLAVVVTALFLVLLHLQVNWTLAGVVVVVESKWGFGSLTRSANLIKGMRWVALRLLIFFGFFVGVLGFCSWVSALDLKGDTDGWKSWAFVVQIVVTATSLVLLMLYNAAANTVLYMYCKAVNGELAMEIAEEFAREYVSLPFDNGKVPHLVSVAYA</sequence>
<keyword evidence="1" id="KW-0812">Transmembrane</keyword>
<feature type="transmembrane region" description="Helical" evidence="1">
    <location>
        <begin position="20"/>
        <end position="41"/>
    </location>
</feature>
<evidence type="ECO:0000256" key="1">
    <source>
        <dbReference type="SAM" id="Phobius"/>
    </source>
</evidence>
<dbReference type="PANTHER" id="PTHR33133">
    <property type="entry name" value="OS08G0107100 PROTEIN-RELATED"/>
    <property type="match status" value="1"/>
</dbReference>
<feature type="transmembrane region" description="Helical" evidence="1">
    <location>
        <begin position="172"/>
        <end position="193"/>
    </location>
</feature>
<protein>
    <submittedName>
        <fullName evidence="2">Uncharacterized protein</fullName>
    </submittedName>
</protein>
<accession>A0A498IBZ7</accession>
<evidence type="ECO:0000313" key="3">
    <source>
        <dbReference type="Proteomes" id="UP000290289"/>
    </source>
</evidence>
<dbReference type="AlphaFoldDB" id="A0A498IBZ7"/>
<feature type="transmembrane region" description="Helical" evidence="1">
    <location>
        <begin position="130"/>
        <end position="160"/>
    </location>
</feature>
<evidence type="ECO:0000313" key="2">
    <source>
        <dbReference type="EMBL" id="RXH79515.1"/>
    </source>
</evidence>
<reference evidence="2 3" key="1">
    <citation type="submission" date="2018-10" db="EMBL/GenBank/DDBJ databases">
        <title>A high-quality apple genome assembly.</title>
        <authorList>
            <person name="Hu J."/>
        </authorList>
    </citation>
    <scope>NUCLEOTIDE SEQUENCE [LARGE SCALE GENOMIC DNA]</scope>
    <source>
        <strain evidence="3">cv. HFTH1</strain>
        <tissue evidence="2">Young leaf</tissue>
    </source>
</reference>
<feature type="transmembrane region" description="Helical" evidence="1">
    <location>
        <begin position="84"/>
        <end position="110"/>
    </location>
</feature>
<dbReference type="PANTHER" id="PTHR33133:SF7">
    <property type="entry name" value="F26K24.10 PROTEIN-RELATED"/>
    <property type="match status" value="1"/>
</dbReference>
<comment type="caution">
    <text evidence="2">The sequence shown here is derived from an EMBL/GenBank/DDBJ whole genome shotgun (WGS) entry which is preliminary data.</text>
</comment>
<keyword evidence="1" id="KW-0472">Membrane</keyword>
<proteinExistence type="predicted"/>
<name>A0A498IBZ7_MALDO</name>
<organism evidence="2 3">
    <name type="scientific">Malus domestica</name>
    <name type="common">Apple</name>
    <name type="synonym">Pyrus malus</name>
    <dbReference type="NCBI Taxonomy" id="3750"/>
    <lineage>
        <taxon>Eukaryota</taxon>
        <taxon>Viridiplantae</taxon>
        <taxon>Streptophyta</taxon>
        <taxon>Embryophyta</taxon>
        <taxon>Tracheophyta</taxon>
        <taxon>Spermatophyta</taxon>
        <taxon>Magnoliopsida</taxon>
        <taxon>eudicotyledons</taxon>
        <taxon>Gunneridae</taxon>
        <taxon>Pentapetalae</taxon>
        <taxon>rosids</taxon>
        <taxon>fabids</taxon>
        <taxon>Rosales</taxon>
        <taxon>Rosaceae</taxon>
        <taxon>Amygdaloideae</taxon>
        <taxon>Maleae</taxon>
        <taxon>Malus</taxon>
    </lineage>
</organism>
<keyword evidence="3" id="KW-1185">Reference proteome</keyword>
<dbReference type="Proteomes" id="UP000290289">
    <property type="component" value="Chromosome 13"/>
</dbReference>
<feature type="transmembrane region" description="Helical" evidence="1">
    <location>
        <begin position="265"/>
        <end position="285"/>
    </location>
</feature>
<keyword evidence="1" id="KW-1133">Transmembrane helix</keyword>
<feature type="transmembrane region" description="Helical" evidence="1">
    <location>
        <begin position="199"/>
        <end position="218"/>
    </location>
</feature>
<feature type="transmembrane region" description="Helical" evidence="1">
    <location>
        <begin position="230"/>
        <end position="253"/>
    </location>
</feature>